<reference evidence="1" key="1">
    <citation type="journal article" date="2014" name="Front. Microbiol.">
        <title>High frequency of phylogenetically diverse reductive dehalogenase-homologous genes in deep subseafloor sedimentary metagenomes.</title>
        <authorList>
            <person name="Kawai M."/>
            <person name="Futagami T."/>
            <person name="Toyoda A."/>
            <person name="Takaki Y."/>
            <person name="Nishi S."/>
            <person name="Hori S."/>
            <person name="Arai W."/>
            <person name="Tsubouchi T."/>
            <person name="Morono Y."/>
            <person name="Uchiyama I."/>
            <person name="Ito T."/>
            <person name="Fujiyama A."/>
            <person name="Inagaki F."/>
            <person name="Takami H."/>
        </authorList>
    </citation>
    <scope>NUCLEOTIDE SEQUENCE</scope>
    <source>
        <strain evidence="1">Expedition CK06-06</strain>
    </source>
</reference>
<dbReference type="EMBL" id="BARS01036451">
    <property type="protein sequence ID" value="GAG15455.1"/>
    <property type="molecule type" value="Genomic_DNA"/>
</dbReference>
<proteinExistence type="predicted"/>
<comment type="caution">
    <text evidence="1">The sequence shown here is derived from an EMBL/GenBank/DDBJ whole genome shotgun (WGS) entry which is preliminary data.</text>
</comment>
<accession>X0VB31</accession>
<protein>
    <submittedName>
        <fullName evidence="1">Uncharacterized protein</fullName>
    </submittedName>
</protein>
<name>X0VB31_9ZZZZ</name>
<dbReference type="AlphaFoldDB" id="X0VB31"/>
<organism evidence="1">
    <name type="scientific">marine sediment metagenome</name>
    <dbReference type="NCBI Taxonomy" id="412755"/>
    <lineage>
        <taxon>unclassified sequences</taxon>
        <taxon>metagenomes</taxon>
        <taxon>ecological metagenomes</taxon>
    </lineage>
</organism>
<evidence type="ECO:0000313" key="1">
    <source>
        <dbReference type="EMBL" id="GAG15455.1"/>
    </source>
</evidence>
<gene>
    <name evidence="1" type="ORF">S01H1_56028</name>
</gene>
<sequence>MVSKTDVTGIGELITVSPTTAKGKTKHPDRLNLILYRDPTKNRYTEWFGDKISEEDIYCKFLNLKVNDSTNTKRDKLFSLIHMISTGQLVLSRPG</sequence>